<dbReference type="InterPro" id="IPR029069">
    <property type="entry name" value="HotDog_dom_sf"/>
</dbReference>
<evidence type="ECO:0000256" key="1">
    <source>
        <dbReference type="ARBA" id="ARBA00006432"/>
    </source>
</evidence>
<dbReference type="InterPro" id="IPR042099">
    <property type="entry name" value="ANL_N_sf"/>
</dbReference>
<dbReference type="Gene3D" id="3.30.300.30">
    <property type="match status" value="1"/>
</dbReference>
<organism evidence="5 6">
    <name type="scientific">Cephaloticoccus primus</name>
    <dbReference type="NCBI Taxonomy" id="1548207"/>
    <lineage>
        <taxon>Bacteria</taxon>
        <taxon>Pseudomonadati</taxon>
        <taxon>Verrucomicrobiota</taxon>
        <taxon>Opitutia</taxon>
        <taxon>Opitutales</taxon>
        <taxon>Opitutaceae</taxon>
        <taxon>Cephaloticoccus</taxon>
    </lineage>
</organism>
<proteinExistence type="inferred from homology"/>
<dbReference type="SUPFAM" id="SSF56801">
    <property type="entry name" value="Acetyl-CoA synthetase-like"/>
    <property type="match status" value="1"/>
</dbReference>
<dbReference type="STRING" id="1548207.AXK11_03490"/>
<dbReference type="Pfam" id="PF22818">
    <property type="entry name" value="ApeI-like"/>
    <property type="match status" value="1"/>
</dbReference>
<comment type="similarity">
    <text evidence="1">Belongs to the ATP-dependent AMP-binding enzyme family.</text>
</comment>
<keyword evidence="6" id="KW-1185">Reference proteome</keyword>
<dbReference type="GO" id="GO:0031956">
    <property type="term" value="F:medium-chain fatty acid-CoA ligase activity"/>
    <property type="evidence" value="ECO:0007669"/>
    <property type="project" value="TreeGrafter"/>
</dbReference>
<dbReference type="Gene3D" id="3.40.50.12780">
    <property type="entry name" value="N-terminal domain of ligase-like"/>
    <property type="match status" value="1"/>
</dbReference>
<dbReference type="Pfam" id="PF13193">
    <property type="entry name" value="AMP-binding_C"/>
    <property type="match status" value="1"/>
</dbReference>
<gene>
    <name evidence="5" type="ORF">AXK11_03490</name>
</gene>
<dbReference type="OrthoDB" id="180474at2"/>
<evidence type="ECO:0000259" key="3">
    <source>
        <dbReference type="Pfam" id="PF13193"/>
    </source>
</evidence>
<name>A0A139SQQ1_9BACT</name>
<dbReference type="InterPro" id="IPR025110">
    <property type="entry name" value="AMP-bd_C"/>
</dbReference>
<sequence>MPHTPLTPLAHLLLPGSTDRLIADQPALTHSQWTQHSLQLAAALRSHGVQQAALWFEDAALFSIALFACWRAGITAVLSPDAQAHTANSLSGQVDLWLSDVELPYVSAAKQWRINSSAQLPDEAPDVASLAACELNPQHEIILCTSGSSGTPKQIRKHWQQLQLEISALQQQWPMHPDIVDCVLGSVSVQHMYGLPFRILWPLSAGVMIDRPQRPYPESLQHASLMHPRIVWVASPALLQRLGDQINWGPLRERIVHIYSAGGPLPLAVSDLLLKHLGQRPVEIYGSSETGVIAFRSGADDWHPFRSVTVSLNAHGALHVQSPWVQTEGEQTSDGAELTTHGFRLRERLDRIVKIEGKRIALPILENALSQHPAVSQVHVGSAPNTTTTQAHRLAALVALSTEGLRLLRNKGRAALVNHLRRSLIGQIEPLAIPRIWRFFEQLPVDTQGKVTKSIFEEAVISRPHRPDFQALTSRTNAKPHTYEYAIKIPYDLVYFGGHFPDMPVVPGVAQIGWAMEIAQQSLLPKICPDFRFGSLEALKFQKIILPSDILTLTLYFDVEEEKLHFIFRNGDTPCSSGWITNR</sequence>
<dbReference type="Pfam" id="PF00501">
    <property type="entry name" value="AMP-binding"/>
    <property type="match status" value="1"/>
</dbReference>
<dbReference type="GO" id="GO:0006631">
    <property type="term" value="P:fatty acid metabolic process"/>
    <property type="evidence" value="ECO:0007669"/>
    <property type="project" value="TreeGrafter"/>
</dbReference>
<comment type="caution">
    <text evidence="5">The sequence shown here is derived from an EMBL/GenBank/DDBJ whole genome shotgun (WGS) entry which is preliminary data.</text>
</comment>
<protein>
    <recommendedName>
        <fullName evidence="7">AMP-dependent synthetase/ligase domain-containing protein</fullName>
    </recommendedName>
</protein>
<dbReference type="PANTHER" id="PTHR43201">
    <property type="entry name" value="ACYL-COA SYNTHETASE"/>
    <property type="match status" value="1"/>
</dbReference>
<feature type="domain" description="AMP-binding enzyme C-terminal" evidence="3">
    <location>
        <begin position="365"/>
        <end position="450"/>
    </location>
</feature>
<feature type="domain" description="AMP-dependent synthetase/ligase" evidence="2">
    <location>
        <begin position="23"/>
        <end position="311"/>
    </location>
</feature>
<evidence type="ECO:0000259" key="4">
    <source>
        <dbReference type="Pfam" id="PF22818"/>
    </source>
</evidence>
<dbReference type="SUPFAM" id="SSF54637">
    <property type="entry name" value="Thioesterase/thiol ester dehydrase-isomerase"/>
    <property type="match status" value="1"/>
</dbReference>
<dbReference type="InterPro" id="IPR000873">
    <property type="entry name" value="AMP-dep_synth/lig_dom"/>
</dbReference>
<dbReference type="InterPro" id="IPR054545">
    <property type="entry name" value="ApeI-like"/>
</dbReference>
<dbReference type="AlphaFoldDB" id="A0A139SQQ1"/>
<evidence type="ECO:0000259" key="2">
    <source>
        <dbReference type="Pfam" id="PF00501"/>
    </source>
</evidence>
<dbReference type="InterPro" id="IPR045851">
    <property type="entry name" value="AMP-bd_C_sf"/>
</dbReference>
<dbReference type="RefSeq" id="WP_068629277.1">
    <property type="nucleotide sequence ID" value="NZ_LSZQ01000028.1"/>
</dbReference>
<reference evidence="6" key="1">
    <citation type="submission" date="2016-02" db="EMBL/GenBank/DDBJ databases">
        <authorList>
            <person name="Sanders J.G."/>
            <person name="Lin J.Y."/>
            <person name="Wertz J.T."/>
            <person name="Russell J.A."/>
            <person name="Moreau C.S."/>
            <person name="Powell S."/>
        </authorList>
    </citation>
    <scope>NUCLEOTIDE SEQUENCE [LARGE SCALE GENOMIC DNA]</scope>
    <source>
        <strain evidence="6">CAG34</strain>
    </source>
</reference>
<evidence type="ECO:0008006" key="7">
    <source>
        <dbReference type="Google" id="ProtNLM"/>
    </source>
</evidence>
<dbReference type="Proteomes" id="UP000070058">
    <property type="component" value="Unassembled WGS sequence"/>
</dbReference>
<dbReference type="EMBL" id="LSZQ01000028">
    <property type="protein sequence ID" value="KXU36862.1"/>
    <property type="molecule type" value="Genomic_DNA"/>
</dbReference>
<dbReference type="Gene3D" id="3.10.129.10">
    <property type="entry name" value="Hotdog Thioesterase"/>
    <property type="match status" value="1"/>
</dbReference>
<evidence type="ECO:0000313" key="5">
    <source>
        <dbReference type="EMBL" id="KXU36862.1"/>
    </source>
</evidence>
<evidence type="ECO:0000313" key="6">
    <source>
        <dbReference type="Proteomes" id="UP000070058"/>
    </source>
</evidence>
<feature type="domain" description="ApeI dehydratase-like" evidence="4">
    <location>
        <begin position="479"/>
        <end position="578"/>
    </location>
</feature>
<accession>A0A139SQQ1</accession>
<dbReference type="PANTHER" id="PTHR43201:SF8">
    <property type="entry name" value="ACYL-COA SYNTHETASE FAMILY MEMBER 3"/>
    <property type="match status" value="1"/>
</dbReference>